<organism evidence="1 2">
    <name type="scientific">Trichoderma lentiforme</name>
    <dbReference type="NCBI Taxonomy" id="1567552"/>
    <lineage>
        <taxon>Eukaryota</taxon>
        <taxon>Fungi</taxon>
        <taxon>Dikarya</taxon>
        <taxon>Ascomycota</taxon>
        <taxon>Pezizomycotina</taxon>
        <taxon>Sordariomycetes</taxon>
        <taxon>Hypocreomycetidae</taxon>
        <taxon>Hypocreales</taxon>
        <taxon>Hypocreaceae</taxon>
        <taxon>Trichoderma</taxon>
    </lineage>
</organism>
<name>A0A9P5CBS8_9HYPO</name>
<protein>
    <submittedName>
        <fullName evidence="1">Uncharacterized protein</fullName>
    </submittedName>
</protein>
<evidence type="ECO:0000313" key="2">
    <source>
        <dbReference type="Proteomes" id="UP000801864"/>
    </source>
</evidence>
<proteinExistence type="predicted"/>
<comment type="caution">
    <text evidence="1">The sequence shown here is derived from an EMBL/GenBank/DDBJ whole genome shotgun (WGS) entry which is preliminary data.</text>
</comment>
<keyword evidence="2" id="KW-1185">Reference proteome</keyword>
<dbReference type="EMBL" id="QLNT01000016">
    <property type="protein sequence ID" value="KAF3066760.1"/>
    <property type="molecule type" value="Genomic_DNA"/>
</dbReference>
<dbReference type="AlphaFoldDB" id="A0A9P5CBS8"/>
<dbReference type="Proteomes" id="UP000801864">
    <property type="component" value="Unassembled WGS sequence"/>
</dbReference>
<gene>
    <name evidence="1" type="ORF">CFAM422_008902</name>
</gene>
<sequence length="72" mass="8075">MSDYQQCNIHKHWLVNTALFGTKFRVAGQEGAPHSPTPASALNSLRGGWEISMIALKNWIHDVSCRNAVKKR</sequence>
<accession>A0A9P5CBS8</accession>
<evidence type="ECO:0000313" key="1">
    <source>
        <dbReference type="EMBL" id="KAF3066760.1"/>
    </source>
</evidence>
<reference evidence="1 2" key="1">
    <citation type="submission" date="2018-06" db="EMBL/GenBank/DDBJ databases">
        <title>Genome analysis of cellulolytic fungus Trichoderma lentiforme CFAM-422.</title>
        <authorList>
            <person name="Steindorff A.S."/>
            <person name="Formighieri E.F."/>
            <person name="Midorikawa G.E.O."/>
            <person name="Tamietti M.S."/>
            <person name="Ramos E.Z."/>
            <person name="Silva A.S."/>
            <person name="Bon E.P.S."/>
            <person name="Mendes T.D."/>
            <person name="Damaso M.C.T."/>
            <person name="Favaro L.C.L."/>
        </authorList>
    </citation>
    <scope>NUCLEOTIDE SEQUENCE [LARGE SCALE GENOMIC DNA]</scope>
    <source>
        <strain evidence="1 2">CFAM-422</strain>
    </source>
</reference>